<feature type="chain" id="PRO_5040839023" evidence="1">
    <location>
        <begin position="20"/>
        <end position="149"/>
    </location>
</feature>
<dbReference type="Pfam" id="PF09912">
    <property type="entry name" value="DUF2141"/>
    <property type="match status" value="1"/>
</dbReference>
<dbReference type="InterPro" id="IPR018673">
    <property type="entry name" value="DUF2141"/>
</dbReference>
<organism evidence="2 3">
    <name type="scientific">Altererythrobacter rubellus</name>
    <dbReference type="NCBI Taxonomy" id="2173831"/>
    <lineage>
        <taxon>Bacteria</taxon>
        <taxon>Pseudomonadati</taxon>
        <taxon>Pseudomonadota</taxon>
        <taxon>Alphaproteobacteria</taxon>
        <taxon>Sphingomonadales</taxon>
        <taxon>Erythrobacteraceae</taxon>
        <taxon>Altererythrobacter</taxon>
    </lineage>
</organism>
<dbReference type="RefSeq" id="WP_285976114.1">
    <property type="nucleotide sequence ID" value="NZ_CP127221.1"/>
</dbReference>
<keyword evidence="3" id="KW-1185">Reference proteome</keyword>
<keyword evidence="1" id="KW-0732">Signal</keyword>
<sequence length="149" mass="15935">MSRDAAQALLLAASAIALSGMSAPPKGDITVSITNMRSSEGVVRACITKDRNTFPNCRKDPAAMRKVVDAGESVPLTFTGVEAGAYAIALLHDENDNGKADRTLGMMPKEGFGFSRDARVRMGPPSFDDAVFDFDGTDAALTIRMRYML</sequence>
<name>A0A9Y2F9A8_9SPHN</name>
<proteinExistence type="predicted"/>
<evidence type="ECO:0000256" key="1">
    <source>
        <dbReference type="SAM" id="SignalP"/>
    </source>
</evidence>
<accession>A0A9Y2F9A8</accession>
<evidence type="ECO:0000313" key="2">
    <source>
        <dbReference type="EMBL" id="WIW95801.1"/>
    </source>
</evidence>
<dbReference type="AlphaFoldDB" id="A0A9Y2F9A8"/>
<gene>
    <name evidence="2" type="ORF">QQX03_01480</name>
</gene>
<feature type="signal peptide" evidence="1">
    <location>
        <begin position="1"/>
        <end position="19"/>
    </location>
</feature>
<evidence type="ECO:0000313" key="3">
    <source>
        <dbReference type="Proteomes" id="UP001231445"/>
    </source>
</evidence>
<dbReference type="Proteomes" id="UP001231445">
    <property type="component" value="Chromosome"/>
</dbReference>
<reference evidence="2 3" key="1">
    <citation type="submission" date="2023-06" db="EMBL/GenBank/DDBJ databases">
        <title>Altererythrobacter rubellus NBRC 112769 genome.</title>
        <authorList>
            <person name="Zhang K."/>
        </authorList>
    </citation>
    <scope>NUCLEOTIDE SEQUENCE [LARGE SCALE GENOMIC DNA]</scope>
    <source>
        <strain evidence="2 3">NBRC 112769</strain>
    </source>
</reference>
<protein>
    <submittedName>
        <fullName evidence="2">DUF2141 domain-containing protein</fullName>
    </submittedName>
</protein>
<dbReference type="KEGG" id="arue:QQX03_01480"/>
<dbReference type="EMBL" id="CP127221">
    <property type="protein sequence ID" value="WIW95801.1"/>
    <property type="molecule type" value="Genomic_DNA"/>
</dbReference>